<feature type="transmembrane region" description="Helical" evidence="1">
    <location>
        <begin position="230"/>
        <end position="249"/>
    </location>
</feature>
<accession>A0A8G2HS52</accession>
<feature type="transmembrane region" description="Helical" evidence="1">
    <location>
        <begin position="150"/>
        <end position="174"/>
    </location>
</feature>
<feature type="transmembrane region" description="Helical" evidence="1">
    <location>
        <begin position="63"/>
        <end position="83"/>
    </location>
</feature>
<dbReference type="Proteomes" id="UP000255284">
    <property type="component" value="Unassembled WGS sequence"/>
</dbReference>
<proteinExistence type="predicted"/>
<evidence type="ECO:0000313" key="3">
    <source>
        <dbReference type="Proteomes" id="UP000255284"/>
    </source>
</evidence>
<dbReference type="RefSeq" id="WP_252865111.1">
    <property type="nucleotide sequence ID" value="NZ_JACHMA010000001.1"/>
</dbReference>
<feature type="transmembrane region" description="Helical" evidence="1">
    <location>
        <begin position="103"/>
        <end position="130"/>
    </location>
</feature>
<gene>
    <name evidence="2" type="ORF">NCTC11819_00230</name>
</gene>
<dbReference type="GeneID" id="93366498"/>
<name>A0A8G2HS52_9ACTO</name>
<keyword evidence="1" id="KW-0472">Membrane</keyword>
<keyword evidence="1" id="KW-0812">Transmembrane</keyword>
<evidence type="ECO:0000256" key="1">
    <source>
        <dbReference type="SAM" id="Phobius"/>
    </source>
</evidence>
<feature type="transmembrane region" description="Helical" evidence="1">
    <location>
        <begin position="21"/>
        <end position="43"/>
    </location>
</feature>
<keyword evidence="1" id="KW-1133">Transmembrane helix</keyword>
<sequence length="291" mass="32079">MNTTPNYFEWFLRELLRWSKSTALLVVTLVGAFMIFTSIMGTVSSRAPELEQGLIDEKTFSDIVLSMSFAGSMFTAILGIVIVTGDFTTKFSTRLFLFNRLPFALMVVKAMVAAILGLVSGAIILVTSWFSTQGVLAARGYEFFPPDNPWQWAGGYLVMFTLTAIWGVALGFIFRNTVIGITFEIIFLTMLEPTLQSIFPQAAKWLPGGTQSAIVDDITLPQRLGMLPGVGVYSLWVIGLFVIAAVLLMKFNQPVLPSLTNLVAKRLSFTKKPATNLQTPSVTEKPQPITR</sequence>
<dbReference type="AlphaFoldDB" id="A0A8G2HS52"/>
<protein>
    <submittedName>
        <fullName evidence="2">ABC-2 family transporter protein</fullName>
    </submittedName>
</protein>
<organism evidence="2 3">
    <name type="scientific">Mobiluncus mulieris</name>
    <dbReference type="NCBI Taxonomy" id="2052"/>
    <lineage>
        <taxon>Bacteria</taxon>
        <taxon>Bacillati</taxon>
        <taxon>Actinomycetota</taxon>
        <taxon>Actinomycetes</taxon>
        <taxon>Actinomycetales</taxon>
        <taxon>Actinomycetaceae</taxon>
        <taxon>Mobiluncus</taxon>
    </lineage>
</organism>
<reference evidence="2 3" key="1">
    <citation type="submission" date="2018-06" db="EMBL/GenBank/DDBJ databases">
        <authorList>
            <consortium name="Pathogen Informatics"/>
            <person name="Doyle S."/>
        </authorList>
    </citation>
    <scope>NUCLEOTIDE SEQUENCE [LARGE SCALE GENOMIC DNA]</scope>
    <source>
        <strain evidence="2 3">NCTC11819</strain>
    </source>
</reference>
<evidence type="ECO:0000313" key="2">
    <source>
        <dbReference type="EMBL" id="STO15688.1"/>
    </source>
</evidence>
<dbReference type="EMBL" id="UGGQ01000006">
    <property type="protein sequence ID" value="STO15688.1"/>
    <property type="molecule type" value="Genomic_DNA"/>
</dbReference>
<comment type="caution">
    <text evidence="2">The sequence shown here is derived from an EMBL/GenBank/DDBJ whole genome shotgun (WGS) entry which is preliminary data.</text>
</comment>